<evidence type="ECO:0000313" key="3">
    <source>
        <dbReference type="Proteomes" id="UP000279259"/>
    </source>
</evidence>
<dbReference type="AlphaFoldDB" id="A0A427XMP2"/>
<reference evidence="2 3" key="1">
    <citation type="submission" date="2018-11" db="EMBL/GenBank/DDBJ databases">
        <title>Genome sequence of Saitozyma podzolica DSM 27192.</title>
        <authorList>
            <person name="Aliyu H."/>
            <person name="Gorte O."/>
            <person name="Ochsenreither K."/>
        </authorList>
    </citation>
    <scope>NUCLEOTIDE SEQUENCE [LARGE SCALE GENOMIC DNA]</scope>
    <source>
        <strain evidence="2 3">DSM 27192</strain>
    </source>
</reference>
<keyword evidence="3" id="KW-1185">Reference proteome</keyword>
<dbReference type="SUPFAM" id="SSF52283">
    <property type="entry name" value="Formate/glycerate dehydrogenase catalytic domain-like"/>
    <property type="match status" value="1"/>
</dbReference>
<sequence>MSVLRSLRSMMAVLYKGGKDDPRRKATAAEEEQRLLETVENNLGMTDWLRDEGHDCVSEACTEMPALIGQRFNVTEHKQGHESFFQRNIADTDVLITTPFHPAYLTAELFAKAKNLKLCAICVTEDVADALGSGQLIGYPARAKGPPLAHYENPPGKDHTLRG</sequence>
<dbReference type="EMBL" id="RSCD01000035">
    <property type="protein sequence ID" value="RSH80189.1"/>
    <property type="molecule type" value="Genomic_DNA"/>
</dbReference>
<evidence type="ECO:0000313" key="2">
    <source>
        <dbReference type="EMBL" id="RSH80189.1"/>
    </source>
</evidence>
<dbReference type="Proteomes" id="UP000279259">
    <property type="component" value="Unassembled WGS sequence"/>
</dbReference>
<proteinExistence type="predicted"/>
<dbReference type="Gene3D" id="3.40.50.720">
    <property type="entry name" value="NAD(P)-binding Rossmann-like Domain"/>
    <property type="match status" value="1"/>
</dbReference>
<accession>A0A427XMP2</accession>
<feature type="region of interest" description="Disordered" evidence="1">
    <location>
        <begin position="144"/>
        <end position="163"/>
    </location>
</feature>
<gene>
    <name evidence="2" type="primary">FDH1_8</name>
    <name evidence="2" type="ORF">EHS25_007199</name>
</gene>
<organism evidence="2 3">
    <name type="scientific">Saitozyma podzolica</name>
    <dbReference type="NCBI Taxonomy" id="1890683"/>
    <lineage>
        <taxon>Eukaryota</taxon>
        <taxon>Fungi</taxon>
        <taxon>Dikarya</taxon>
        <taxon>Basidiomycota</taxon>
        <taxon>Agaricomycotina</taxon>
        <taxon>Tremellomycetes</taxon>
        <taxon>Tremellales</taxon>
        <taxon>Trimorphomycetaceae</taxon>
        <taxon>Saitozyma</taxon>
    </lineage>
</organism>
<evidence type="ECO:0000256" key="1">
    <source>
        <dbReference type="SAM" id="MobiDB-lite"/>
    </source>
</evidence>
<comment type="caution">
    <text evidence="2">The sequence shown here is derived from an EMBL/GenBank/DDBJ whole genome shotgun (WGS) entry which is preliminary data.</text>
</comment>
<protein>
    <submittedName>
        <fullName evidence="2">Formate dehydrogenase (NAD+)</fullName>
    </submittedName>
</protein>
<name>A0A427XMP2_9TREE</name>
<dbReference type="OrthoDB" id="418179at2759"/>
<dbReference type="STRING" id="1890683.A0A427XMP2"/>